<evidence type="ECO:0000313" key="9">
    <source>
        <dbReference type="Proteomes" id="UP000886653"/>
    </source>
</evidence>
<dbReference type="FunFam" id="2.10.110.10:FF:000145">
    <property type="entry name" value="Cysteine and glycine-rich protein"/>
    <property type="match status" value="1"/>
</dbReference>
<feature type="region of interest" description="Disordered" evidence="6">
    <location>
        <begin position="110"/>
        <end position="235"/>
    </location>
</feature>
<feature type="domain" description="LIM zinc-binding" evidence="7">
    <location>
        <begin position="22"/>
        <end position="83"/>
    </location>
</feature>
<evidence type="ECO:0000313" key="8">
    <source>
        <dbReference type="EMBL" id="KAG0140834.1"/>
    </source>
</evidence>
<dbReference type="SUPFAM" id="SSF57716">
    <property type="entry name" value="Glucocorticoid receptor-like (DNA-binding domain)"/>
    <property type="match status" value="4"/>
</dbReference>
<dbReference type="SMART" id="SM00132">
    <property type="entry name" value="LIM"/>
    <property type="match status" value="2"/>
</dbReference>
<organism evidence="8 9">
    <name type="scientific">Cronartium quercuum f. sp. fusiforme G11</name>
    <dbReference type="NCBI Taxonomy" id="708437"/>
    <lineage>
        <taxon>Eukaryota</taxon>
        <taxon>Fungi</taxon>
        <taxon>Dikarya</taxon>
        <taxon>Basidiomycota</taxon>
        <taxon>Pucciniomycotina</taxon>
        <taxon>Pucciniomycetes</taxon>
        <taxon>Pucciniales</taxon>
        <taxon>Coleosporiaceae</taxon>
        <taxon>Cronartium</taxon>
    </lineage>
</organism>
<feature type="domain" description="LIM zinc-binding" evidence="7">
    <location>
        <begin position="345"/>
        <end position="405"/>
    </location>
</feature>
<proteinExistence type="predicted"/>
<protein>
    <recommendedName>
        <fullName evidence="7">LIM zinc-binding domain-containing protein</fullName>
    </recommendedName>
</protein>
<evidence type="ECO:0000256" key="3">
    <source>
        <dbReference type="ARBA" id="ARBA00022833"/>
    </source>
</evidence>
<evidence type="ECO:0000256" key="2">
    <source>
        <dbReference type="ARBA" id="ARBA00022737"/>
    </source>
</evidence>
<keyword evidence="3 5" id="KW-0862">Zinc</keyword>
<feature type="region of interest" description="Disordered" evidence="6">
    <location>
        <begin position="250"/>
        <end position="280"/>
    </location>
</feature>
<evidence type="ECO:0000259" key="7">
    <source>
        <dbReference type="PROSITE" id="PS50023"/>
    </source>
</evidence>
<dbReference type="PANTHER" id="PTHR46074:SF5">
    <property type="entry name" value="LIM DOMAIN-CONTAINING PROTEIN C"/>
    <property type="match status" value="1"/>
</dbReference>
<dbReference type="Gene3D" id="2.10.110.10">
    <property type="entry name" value="Cysteine Rich Protein"/>
    <property type="match status" value="2"/>
</dbReference>
<dbReference type="OrthoDB" id="8062037at2759"/>
<evidence type="ECO:0000256" key="4">
    <source>
        <dbReference type="ARBA" id="ARBA00023038"/>
    </source>
</evidence>
<evidence type="ECO:0000256" key="6">
    <source>
        <dbReference type="SAM" id="MobiDB-lite"/>
    </source>
</evidence>
<dbReference type="Pfam" id="PF00412">
    <property type="entry name" value="LIM"/>
    <property type="match status" value="2"/>
</dbReference>
<keyword evidence="2" id="KW-0677">Repeat</keyword>
<reference evidence="8" key="1">
    <citation type="submission" date="2013-11" db="EMBL/GenBank/DDBJ databases">
        <title>Genome sequence of the fusiform rust pathogen reveals effectors for host alternation and coevolution with pine.</title>
        <authorList>
            <consortium name="DOE Joint Genome Institute"/>
            <person name="Smith K."/>
            <person name="Pendleton A."/>
            <person name="Kubisiak T."/>
            <person name="Anderson C."/>
            <person name="Salamov A."/>
            <person name="Aerts A."/>
            <person name="Riley R."/>
            <person name="Clum A."/>
            <person name="Lindquist E."/>
            <person name="Ence D."/>
            <person name="Campbell M."/>
            <person name="Kronenberg Z."/>
            <person name="Feau N."/>
            <person name="Dhillon B."/>
            <person name="Hamelin R."/>
            <person name="Burleigh J."/>
            <person name="Smith J."/>
            <person name="Yandell M."/>
            <person name="Nelson C."/>
            <person name="Grigoriev I."/>
            <person name="Davis J."/>
        </authorList>
    </citation>
    <scope>NUCLEOTIDE SEQUENCE</scope>
    <source>
        <strain evidence="8">G11</strain>
    </source>
</reference>
<sequence>MPDGARYTFRPSPRVMHTSTAPKCPTCSKSVYAAEQIMGPVGEAYHKSCLRCTNCKKTLDALNLFEHGRDPYCKMCHFKAFGTKGVGYGNAVVGEYENPGHIASSISTTYRKPTTEHSSITLLPSHHSPGNHSPHSGPSSPLSGSFSRLNLQDQKPLLGGTAGLRIDPRLRRDDDFDVPFNSSPSSRPQISSYNDRSTQVSSNQPSAVDQVQTPKSPGQTLTPTLEDRHDETDDFEPPLTSFPQFVIKSKGPALPSFHSPAERPIGTRTPSQPALASPSPSLLPKFNAREFFELPATDQNQDQTSAQVSRTMSMKVPGPKLGRALASKQIGSPAILSLGSLDGPQLCPRCSSTVYHAEQVLALGKKWHKRCLRCCKCSKALDAGTMCERDGTPYCSRCYDQAFGTEAQGFVL</sequence>
<accession>A0A9P6N726</accession>
<name>A0A9P6N726_9BASI</name>
<dbReference type="FunFam" id="2.10.110.10:FF:000001">
    <property type="entry name" value="Cysteine and glycine-rich protein 1"/>
    <property type="match status" value="1"/>
</dbReference>
<dbReference type="GO" id="GO:0030695">
    <property type="term" value="F:GTPase regulator activity"/>
    <property type="evidence" value="ECO:0007669"/>
    <property type="project" value="UniProtKB-ARBA"/>
</dbReference>
<keyword evidence="9" id="KW-1185">Reference proteome</keyword>
<feature type="compositionally biased region" description="Low complexity" evidence="6">
    <location>
        <begin position="270"/>
        <end position="280"/>
    </location>
</feature>
<dbReference type="GO" id="GO:0046872">
    <property type="term" value="F:metal ion binding"/>
    <property type="evidence" value="ECO:0007669"/>
    <property type="project" value="UniProtKB-KW"/>
</dbReference>
<dbReference type="PANTHER" id="PTHR46074">
    <property type="entry name" value="CYSTEINE-RICH PROTEIN CRIP FAMILY MEMBER"/>
    <property type="match status" value="1"/>
</dbReference>
<feature type="compositionally biased region" description="Polar residues" evidence="6">
    <location>
        <begin position="193"/>
        <end position="223"/>
    </location>
</feature>
<keyword evidence="4 5" id="KW-0440">LIM domain</keyword>
<feature type="compositionally biased region" description="Low complexity" evidence="6">
    <location>
        <begin position="122"/>
        <end position="145"/>
    </location>
</feature>
<evidence type="ECO:0000256" key="5">
    <source>
        <dbReference type="PROSITE-ProRule" id="PRU00125"/>
    </source>
</evidence>
<dbReference type="Proteomes" id="UP000886653">
    <property type="component" value="Unassembled WGS sequence"/>
</dbReference>
<evidence type="ECO:0000256" key="1">
    <source>
        <dbReference type="ARBA" id="ARBA00022723"/>
    </source>
</evidence>
<feature type="compositionally biased region" description="Polar residues" evidence="6">
    <location>
        <begin position="110"/>
        <end position="121"/>
    </location>
</feature>
<dbReference type="InterPro" id="IPR001781">
    <property type="entry name" value="Znf_LIM"/>
</dbReference>
<feature type="compositionally biased region" description="Low complexity" evidence="6">
    <location>
        <begin position="182"/>
        <end position="192"/>
    </location>
</feature>
<dbReference type="PROSITE" id="PS00478">
    <property type="entry name" value="LIM_DOMAIN_1"/>
    <property type="match status" value="2"/>
</dbReference>
<dbReference type="CDD" id="cd09326">
    <property type="entry name" value="LIM_CRP_like"/>
    <property type="match status" value="2"/>
</dbReference>
<keyword evidence="1 5" id="KW-0479">Metal-binding</keyword>
<feature type="non-terminal residue" evidence="8">
    <location>
        <position position="412"/>
    </location>
</feature>
<comment type="caution">
    <text evidence="8">The sequence shown here is derived from an EMBL/GenBank/DDBJ whole genome shotgun (WGS) entry which is preliminary data.</text>
</comment>
<gene>
    <name evidence="8" type="ORF">CROQUDRAFT_68989</name>
</gene>
<dbReference type="EMBL" id="MU167417">
    <property type="protein sequence ID" value="KAG0140834.1"/>
    <property type="molecule type" value="Genomic_DNA"/>
</dbReference>
<dbReference type="PROSITE" id="PS50023">
    <property type="entry name" value="LIM_DOMAIN_2"/>
    <property type="match status" value="2"/>
</dbReference>
<dbReference type="AlphaFoldDB" id="A0A9P6N726"/>